<dbReference type="Proteomes" id="UP000007076">
    <property type="component" value="Chromosome"/>
</dbReference>
<evidence type="ECO:0000313" key="10">
    <source>
        <dbReference type="Proteomes" id="UP000007076"/>
    </source>
</evidence>
<dbReference type="SMART" id="SM00862">
    <property type="entry name" value="Trans_reg_C"/>
    <property type="match status" value="1"/>
</dbReference>
<name>E4NKD9_KITSK</name>
<evidence type="ECO:0000256" key="4">
    <source>
        <dbReference type="ARBA" id="ARBA00023125"/>
    </source>
</evidence>
<reference evidence="9 10" key="1">
    <citation type="journal article" date="2010" name="DNA Res.">
        <title>Genome sequence of Kitasatospora setae NBRC 14216T: an evolutionary snapshot of the family Streptomycetaceae.</title>
        <authorList>
            <person name="Ichikawa N."/>
            <person name="Oguchi A."/>
            <person name="Ikeda H."/>
            <person name="Ishikawa J."/>
            <person name="Kitani S."/>
            <person name="Watanabe Y."/>
            <person name="Nakamura S."/>
            <person name="Katano Y."/>
            <person name="Kishi E."/>
            <person name="Sasagawa M."/>
            <person name="Ankai A."/>
            <person name="Fukui S."/>
            <person name="Hashimoto Y."/>
            <person name="Kamata S."/>
            <person name="Otoguro M."/>
            <person name="Tanikawa S."/>
            <person name="Nihira T."/>
            <person name="Horinouchi S."/>
            <person name="Ohnishi Y."/>
            <person name="Hayakawa M."/>
            <person name="Kuzuyama T."/>
            <person name="Arisawa A."/>
            <person name="Nomoto F."/>
            <person name="Miura H."/>
            <person name="Takahashi Y."/>
            <person name="Fujita N."/>
        </authorList>
    </citation>
    <scope>NUCLEOTIDE SEQUENCE [LARGE SCALE GENOMIC DNA]</scope>
    <source>
        <strain evidence="10">ATCC 33774 / DSM 43861 / JCM 3304 / KCC A-0304 / NBRC 14216 / KM-6054</strain>
    </source>
</reference>
<feature type="compositionally biased region" description="Low complexity" evidence="7">
    <location>
        <begin position="270"/>
        <end position="291"/>
    </location>
</feature>
<dbReference type="eggNOG" id="COG3903">
    <property type="taxonomic scope" value="Bacteria"/>
</dbReference>
<dbReference type="EMBL" id="AP010968">
    <property type="protein sequence ID" value="BAJ32747.1"/>
    <property type="molecule type" value="Genomic_DNA"/>
</dbReference>
<feature type="compositionally biased region" description="Pro residues" evidence="7">
    <location>
        <begin position="297"/>
        <end position="308"/>
    </location>
</feature>
<dbReference type="KEGG" id="ksk:KSE_69890"/>
<dbReference type="SMART" id="SM01043">
    <property type="entry name" value="BTAD"/>
    <property type="match status" value="1"/>
</dbReference>
<dbReference type="SUPFAM" id="SSF48452">
    <property type="entry name" value="TPR-like"/>
    <property type="match status" value="2"/>
</dbReference>
<feature type="region of interest" description="Disordered" evidence="7">
    <location>
        <begin position="270"/>
        <end position="313"/>
    </location>
</feature>
<dbReference type="InterPro" id="IPR005158">
    <property type="entry name" value="BTAD"/>
</dbReference>
<evidence type="ECO:0000256" key="3">
    <source>
        <dbReference type="ARBA" id="ARBA00023015"/>
    </source>
</evidence>
<dbReference type="GO" id="GO:0000160">
    <property type="term" value="P:phosphorelay signal transduction system"/>
    <property type="evidence" value="ECO:0007669"/>
    <property type="project" value="UniProtKB-KW"/>
</dbReference>
<dbReference type="GO" id="GO:0006355">
    <property type="term" value="P:regulation of DNA-templated transcription"/>
    <property type="evidence" value="ECO:0007669"/>
    <property type="project" value="InterPro"/>
</dbReference>
<keyword evidence="3" id="KW-0805">Transcription regulation</keyword>
<dbReference type="InterPro" id="IPR036388">
    <property type="entry name" value="WH-like_DNA-bd_sf"/>
</dbReference>
<dbReference type="PANTHER" id="PTHR35807:SF1">
    <property type="entry name" value="TRANSCRIPTIONAL REGULATOR REDD"/>
    <property type="match status" value="1"/>
</dbReference>
<proteinExistence type="inferred from homology"/>
<sequence>MAEAVDLRGGVVEFRLLGAVAVVAAGGTGGELRLGPERRRSLLAVLLLHRGRAVPLARLAGALWADGPPANARAAVQSQVSRLRALLAGHGADRYGVRLETVGDGYCLRLPAAALDLERFRTLTAGAGGAAGAAGREPAAALAVLEEALALWHGPALAGTAGSPLLDAWRQTLEDNRLDAVELLAEQHLRLGRPERAAELLRAERAAHPLRESLAAGLVLALHAAGRPAEALACYRHTHDALAARLGVDPGAALRAAHAYVRHGAPAAPAAPAAAPAAGPTAGPTAGPLPVEDADPPAAPLLAPPPPRGFHGREDELARLDEVLSPGREWPIALVTGPAGVGKTALALHWAHRQGERFPGGVLFADLGRFGDRPDRELGEVLGEFLIALGVPPRELPAEAAARAARYEQLTRTRRVLVVVDDARESARVRPLLPAGAGSAVLVTSRHRLPGLIATELARPVPLAVLGPEQSAGLLARVLGPERIAADPAAARELAELCGGLPLALRITAAKAAADPQRALAALAGRLRDERRRLGHLAADELSVTSALRLSHEQLPPTAARLFRALGLHPGPLVDTRSAAALADLEHHAAAEALEQLAATHLVDWAGPEEYVLHDLVWLYARQLAAAVDPSERAAALGRLADRYLRTGLAADAAVAPDSPPCCEPPAAGRHPCPEPEFTGAVQALRWLGAHRETLGRVIAAAAPERAWQLVLTQWPLIVRRTRDGWVPQLRFALAAAVASGHPDGESQVRALLGWVLFAEERLAEAADCLAPAPGLADRAGSPVGRAVALVNLAAVQAARGETTAADRGLAEALETALAAENRRTVTLALHHRAHHLLATGRPRPALEQALRGLELADERTPFAHRVRLHTACGEALAALGRHPEARSRLLLALGEAERRGEDRDTAEVLRSLARAEGAAGRVGAAIGHWQQAERLSPR</sequence>
<dbReference type="RefSeq" id="WP_014140038.1">
    <property type="nucleotide sequence ID" value="NC_016109.1"/>
</dbReference>
<evidence type="ECO:0000256" key="1">
    <source>
        <dbReference type="ARBA" id="ARBA00005820"/>
    </source>
</evidence>
<dbReference type="HOGENOM" id="CLU_004665_2_0_11"/>
<dbReference type="PROSITE" id="PS51755">
    <property type="entry name" value="OMPR_PHOB"/>
    <property type="match status" value="1"/>
</dbReference>
<gene>
    <name evidence="9" type="ordered locus">KSE_69890</name>
</gene>
<keyword evidence="10" id="KW-1185">Reference proteome</keyword>
<accession>E4NKD9</accession>
<dbReference type="AlphaFoldDB" id="E4NKD9"/>
<dbReference type="Pfam" id="PF03704">
    <property type="entry name" value="BTAD"/>
    <property type="match status" value="1"/>
</dbReference>
<organism evidence="9 10">
    <name type="scientific">Kitasatospora setae (strain ATCC 33774 / DSM 43861 / JCM 3304 / KCC A-0304 / NBRC 14216 / KM-6054)</name>
    <name type="common">Streptomyces setae</name>
    <dbReference type="NCBI Taxonomy" id="452652"/>
    <lineage>
        <taxon>Bacteria</taxon>
        <taxon>Bacillati</taxon>
        <taxon>Actinomycetota</taxon>
        <taxon>Actinomycetes</taxon>
        <taxon>Kitasatosporales</taxon>
        <taxon>Streptomycetaceae</taxon>
        <taxon>Kitasatospora</taxon>
    </lineage>
</organism>
<protein>
    <submittedName>
        <fullName evidence="9">Putative AfsR family transcriptional regulator</fullName>
    </submittedName>
</protein>
<dbReference type="Gene3D" id="3.40.50.300">
    <property type="entry name" value="P-loop containing nucleotide triphosphate hydrolases"/>
    <property type="match status" value="1"/>
</dbReference>
<keyword evidence="2" id="KW-0902">Two-component regulatory system</keyword>
<dbReference type="eggNOG" id="COG3629">
    <property type="taxonomic scope" value="Bacteria"/>
</dbReference>
<dbReference type="InterPro" id="IPR016032">
    <property type="entry name" value="Sig_transdc_resp-reg_C-effctor"/>
</dbReference>
<evidence type="ECO:0000256" key="6">
    <source>
        <dbReference type="PROSITE-ProRule" id="PRU01091"/>
    </source>
</evidence>
<evidence type="ECO:0000256" key="7">
    <source>
        <dbReference type="SAM" id="MobiDB-lite"/>
    </source>
</evidence>
<dbReference type="PATRIC" id="fig|452652.3.peg.7017"/>
<evidence type="ECO:0000256" key="2">
    <source>
        <dbReference type="ARBA" id="ARBA00023012"/>
    </source>
</evidence>
<dbReference type="InterPro" id="IPR011990">
    <property type="entry name" value="TPR-like_helical_dom_sf"/>
</dbReference>
<keyword evidence="5" id="KW-0804">Transcription</keyword>
<dbReference type="SUPFAM" id="SSF46894">
    <property type="entry name" value="C-terminal effector domain of the bipartite response regulators"/>
    <property type="match status" value="1"/>
</dbReference>
<keyword evidence="4 6" id="KW-0238">DNA-binding</keyword>
<evidence type="ECO:0000313" key="9">
    <source>
        <dbReference type="EMBL" id="BAJ32747.1"/>
    </source>
</evidence>
<dbReference type="Gene3D" id="1.25.40.10">
    <property type="entry name" value="Tetratricopeptide repeat domain"/>
    <property type="match status" value="2"/>
</dbReference>
<feature type="domain" description="OmpR/PhoB-type" evidence="8">
    <location>
        <begin position="3"/>
        <end position="110"/>
    </location>
</feature>
<dbReference type="GO" id="GO:0043531">
    <property type="term" value="F:ADP binding"/>
    <property type="evidence" value="ECO:0007669"/>
    <property type="project" value="InterPro"/>
</dbReference>
<evidence type="ECO:0000256" key="5">
    <source>
        <dbReference type="ARBA" id="ARBA00023163"/>
    </source>
</evidence>
<dbReference type="CDD" id="cd15831">
    <property type="entry name" value="BTAD"/>
    <property type="match status" value="1"/>
</dbReference>
<dbReference type="PANTHER" id="PTHR35807">
    <property type="entry name" value="TRANSCRIPTIONAL REGULATOR REDD-RELATED"/>
    <property type="match status" value="1"/>
</dbReference>
<dbReference type="GO" id="GO:0003677">
    <property type="term" value="F:DNA binding"/>
    <property type="evidence" value="ECO:0007669"/>
    <property type="project" value="UniProtKB-UniRule"/>
</dbReference>
<comment type="similarity">
    <text evidence="1">Belongs to the AfsR/DnrI/RedD regulatory family.</text>
</comment>
<dbReference type="SUPFAM" id="SSF52540">
    <property type="entry name" value="P-loop containing nucleoside triphosphate hydrolases"/>
    <property type="match status" value="1"/>
</dbReference>
<dbReference type="InterPro" id="IPR051677">
    <property type="entry name" value="AfsR-DnrI-RedD_regulator"/>
</dbReference>
<evidence type="ECO:0000259" key="8">
    <source>
        <dbReference type="PROSITE" id="PS51755"/>
    </source>
</evidence>
<feature type="DNA-binding region" description="OmpR/PhoB-type" evidence="6">
    <location>
        <begin position="3"/>
        <end position="110"/>
    </location>
</feature>
<dbReference type="PRINTS" id="PR00364">
    <property type="entry name" value="DISEASERSIST"/>
</dbReference>
<dbReference type="STRING" id="452652.KSE_69890"/>
<dbReference type="Gene3D" id="1.10.10.10">
    <property type="entry name" value="Winged helix-like DNA-binding domain superfamily/Winged helix DNA-binding domain"/>
    <property type="match status" value="1"/>
</dbReference>
<dbReference type="InterPro" id="IPR027417">
    <property type="entry name" value="P-loop_NTPase"/>
</dbReference>
<dbReference type="InterPro" id="IPR001867">
    <property type="entry name" value="OmpR/PhoB-type_DNA-bd"/>
</dbReference>